<dbReference type="EMBL" id="JAWWNJ010000078">
    <property type="protein sequence ID" value="KAK7005545.1"/>
    <property type="molecule type" value="Genomic_DNA"/>
</dbReference>
<keyword evidence="3" id="KW-1185">Reference proteome</keyword>
<sequence length="162" mass="19233">MSVTVTKIKAFVSGWFFTHLPYMVMQVFWPQLRAIRIERPYWSHGWRQQWLPDVSASFIYDAARPFEETYPLPPGWDLCTTSQHYPKRRRPSRQYSPSLVEKWLRGTHTENAEHRNSMPEKHQSLEVQCHPDGFEPPPKMSLHPKARLRYRKKKIYGLVGAP</sequence>
<dbReference type="AlphaFoldDB" id="A0AAW0A9U9"/>
<comment type="caution">
    <text evidence="2">The sequence shown here is derived from an EMBL/GenBank/DDBJ whole genome shotgun (WGS) entry which is preliminary data.</text>
</comment>
<organism evidence="2 3">
    <name type="scientific">Favolaschia claudopus</name>
    <dbReference type="NCBI Taxonomy" id="2862362"/>
    <lineage>
        <taxon>Eukaryota</taxon>
        <taxon>Fungi</taxon>
        <taxon>Dikarya</taxon>
        <taxon>Basidiomycota</taxon>
        <taxon>Agaricomycotina</taxon>
        <taxon>Agaricomycetes</taxon>
        <taxon>Agaricomycetidae</taxon>
        <taxon>Agaricales</taxon>
        <taxon>Marasmiineae</taxon>
        <taxon>Mycenaceae</taxon>
        <taxon>Favolaschia</taxon>
    </lineage>
</organism>
<keyword evidence="1" id="KW-1133">Transmembrane helix</keyword>
<accession>A0AAW0A9U9</accession>
<evidence type="ECO:0000256" key="1">
    <source>
        <dbReference type="SAM" id="Phobius"/>
    </source>
</evidence>
<evidence type="ECO:0000313" key="2">
    <source>
        <dbReference type="EMBL" id="KAK7005545.1"/>
    </source>
</evidence>
<dbReference type="Proteomes" id="UP001362999">
    <property type="component" value="Unassembled WGS sequence"/>
</dbReference>
<protein>
    <submittedName>
        <fullName evidence="2">Uncharacterized protein</fullName>
    </submittedName>
</protein>
<feature type="transmembrane region" description="Helical" evidence="1">
    <location>
        <begin position="12"/>
        <end position="29"/>
    </location>
</feature>
<keyword evidence="1" id="KW-0812">Transmembrane</keyword>
<reference evidence="2 3" key="1">
    <citation type="journal article" date="2024" name="J Genomics">
        <title>Draft genome sequencing and assembly of Favolaschia claudopus CIRM-BRFM 2984 isolated from oak limbs.</title>
        <authorList>
            <person name="Navarro D."/>
            <person name="Drula E."/>
            <person name="Chaduli D."/>
            <person name="Cazenave R."/>
            <person name="Ahrendt S."/>
            <person name="Wang J."/>
            <person name="Lipzen A."/>
            <person name="Daum C."/>
            <person name="Barry K."/>
            <person name="Grigoriev I.V."/>
            <person name="Favel A."/>
            <person name="Rosso M.N."/>
            <person name="Martin F."/>
        </authorList>
    </citation>
    <scope>NUCLEOTIDE SEQUENCE [LARGE SCALE GENOMIC DNA]</scope>
    <source>
        <strain evidence="2 3">CIRM-BRFM 2984</strain>
    </source>
</reference>
<keyword evidence="1" id="KW-0472">Membrane</keyword>
<proteinExistence type="predicted"/>
<gene>
    <name evidence="2" type="ORF">R3P38DRAFT_2794710</name>
</gene>
<name>A0AAW0A9U9_9AGAR</name>
<evidence type="ECO:0000313" key="3">
    <source>
        <dbReference type="Proteomes" id="UP001362999"/>
    </source>
</evidence>